<protein>
    <submittedName>
        <fullName evidence="2">Uncharacterized protein</fullName>
    </submittedName>
</protein>
<evidence type="ECO:0000313" key="3">
    <source>
        <dbReference type="Proteomes" id="UP001215280"/>
    </source>
</evidence>
<feature type="region of interest" description="Disordered" evidence="1">
    <location>
        <begin position="161"/>
        <end position="231"/>
    </location>
</feature>
<sequence>MSRSADERSRKRMCEERDEDERAPACYGNSGTRHEDDAATGRAESGTTRRVRERLRSAKSSGTVSLIWTRRLHEHELPTDGGAVSKDEAPACYGNSGTRNEYEGVRCARAAEPHRWSVGSGRMGAGCLWVNVWPKCGRTREEKMTRHTRGCAAVSAKALARASPADHVRRTRRERDKRTGVTNKQRITTEGATRDRKGSGHAQTAERHFGRRVNARRKRCVTLGNEKKGRT</sequence>
<dbReference type="AlphaFoldDB" id="A0AAD7N2U1"/>
<feature type="region of interest" description="Disordered" evidence="1">
    <location>
        <begin position="1"/>
        <end position="56"/>
    </location>
</feature>
<gene>
    <name evidence="2" type="ORF">DFH07DRAFT_777873</name>
</gene>
<feature type="compositionally biased region" description="Basic and acidic residues" evidence="1">
    <location>
        <begin position="164"/>
        <end position="179"/>
    </location>
</feature>
<organism evidence="2 3">
    <name type="scientific">Mycena maculata</name>
    <dbReference type="NCBI Taxonomy" id="230809"/>
    <lineage>
        <taxon>Eukaryota</taxon>
        <taxon>Fungi</taxon>
        <taxon>Dikarya</taxon>
        <taxon>Basidiomycota</taxon>
        <taxon>Agaricomycotina</taxon>
        <taxon>Agaricomycetes</taxon>
        <taxon>Agaricomycetidae</taxon>
        <taxon>Agaricales</taxon>
        <taxon>Marasmiineae</taxon>
        <taxon>Mycenaceae</taxon>
        <taxon>Mycena</taxon>
    </lineage>
</organism>
<feature type="compositionally biased region" description="Basic and acidic residues" evidence="1">
    <location>
        <begin position="1"/>
        <end position="23"/>
    </location>
</feature>
<dbReference type="Proteomes" id="UP001215280">
    <property type="component" value="Unassembled WGS sequence"/>
</dbReference>
<feature type="compositionally biased region" description="Polar residues" evidence="1">
    <location>
        <begin position="180"/>
        <end position="191"/>
    </location>
</feature>
<feature type="compositionally biased region" description="Basic residues" evidence="1">
    <location>
        <begin position="209"/>
        <end position="220"/>
    </location>
</feature>
<keyword evidence="3" id="KW-1185">Reference proteome</keyword>
<accession>A0AAD7N2U1</accession>
<proteinExistence type="predicted"/>
<reference evidence="2" key="1">
    <citation type="submission" date="2023-03" db="EMBL/GenBank/DDBJ databases">
        <title>Massive genome expansion in bonnet fungi (Mycena s.s.) driven by repeated elements and novel gene families across ecological guilds.</title>
        <authorList>
            <consortium name="Lawrence Berkeley National Laboratory"/>
            <person name="Harder C.B."/>
            <person name="Miyauchi S."/>
            <person name="Viragh M."/>
            <person name="Kuo A."/>
            <person name="Thoen E."/>
            <person name="Andreopoulos B."/>
            <person name="Lu D."/>
            <person name="Skrede I."/>
            <person name="Drula E."/>
            <person name="Henrissat B."/>
            <person name="Morin E."/>
            <person name="Kohler A."/>
            <person name="Barry K."/>
            <person name="LaButti K."/>
            <person name="Morin E."/>
            <person name="Salamov A."/>
            <person name="Lipzen A."/>
            <person name="Mereny Z."/>
            <person name="Hegedus B."/>
            <person name="Baldrian P."/>
            <person name="Stursova M."/>
            <person name="Weitz H."/>
            <person name="Taylor A."/>
            <person name="Grigoriev I.V."/>
            <person name="Nagy L.G."/>
            <person name="Martin F."/>
            <person name="Kauserud H."/>
        </authorList>
    </citation>
    <scope>NUCLEOTIDE SEQUENCE</scope>
    <source>
        <strain evidence="2">CBHHK188m</strain>
    </source>
</reference>
<dbReference type="EMBL" id="JARJLG010000120">
    <property type="protein sequence ID" value="KAJ7741942.1"/>
    <property type="molecule type" value="Genomic_DNA"/>
</dbReference>
<evidence type="ECO:0000256" key="1">
    <source>
        <dbReference type="SAM" id="MobiDB-lite"/>
    </source>
</evidence>
<comment type="caution">
    <text evidence="2">The sequence shown here is derived from an EMBL/GenBank/DDBJ whole genome shotgun (WGS) entry which is preliminary data.</text>
</comment>
<name>A0AAD7N2U1_9AGAR</name>
<evidence type="ECO:0000313" key="2">
    <source>
        <dbReference type="EMBL" id="KAJ7741942.1"/>
    </source>
</evidence>
<feature type="compositionally biased region" description="Basic and acidic residues" evidence="1">
    <location>
        <begin position="192"/>
        <end position="208"/>
    </location>
</feature>